<reference evidence="2" key="3">
    <citation type="submission" date="2021-09" db="EMBL/GenBank/DDBJ databases">
        <authorList>
            <person name="Gilroy R."/>
        </authorList>
    </citation>
    <scope>NUCLEOTIDE SEQUENCE</scope>
    <source>
        <strain evidence="2">CHK175-13533</strain>
    </source>
</reference>
<comment type="caution">
    <text evidence="2">The sequence shown here is derived from an EMBL/GenBank/DDBJ whole genome shotgun (WGS) entry which is preliminary data.</text>
</comment>
<gene>
    <name evidence="1" type="primary">smg</name>
    <name evidence="3" type="ORF">GGR41_001544</name>
    <name evidence="2" type="ORF">K8U84_05070</name>
</gene>
<dbReference type="RefSeq" id="WP_167661358.1">
    <property type="nucleotide sequence ID" value="NZ_BMCQ01000006.1"/>
</dbReference>
<accession>A0A9D2VG28</accession>
<reference evidence="2" key="2">
    <citation type="journal article" date="2021" name="PeerJ">
        <title>Extensive microbial diversity within the chicken gut microbiome revealed by metagenomics and culture.</title>
        <authorList>
            <person name="Gilroy R."/>
            <person name="Ravi A."/>
            <person name="Getino M."/>
            <person name="Pursley I."/>
            <person name="Horton D.L."/>
            <person name="Alikhan N.F."/>
            <person name="Baker D."/>
            <person name="Gharbi K."/>
            <person name="Hall N."/>
            <person name="Watson M."/>
            <person name="Adriaenssens E.M."/>
            <person name="Foster-Nyarko E."/>
            <person name="Jarju S."/>
            <person name="Secka A."/>
            <person name="Antonio M."/>
            <person name="Oren A."/>
            <person name="Chaudhuri R.R."/>
            <person name="La Ragione R."/>
            <person name="Hildebrand F."/>
            <person name="Pallen M.J."/>
        </authorList>
    </citation>
    <scope>NUCLEOTIDE SEQUENCE</scope>
    <source>
        <strain evidence="2">CHK175-13533</strain>
    </source>
</reference>
<evidence type="ECO:0000256" key="1">
    <source>
        <dbReference type="HAMAP-Rule" id="MF_00598"/>
    </source>
</evidence>
<keyword evidence="5" id="KW-1185">Reference proteome</keyword>
<sequence length="153" mass="17442">MFDILVYLFETYYTPQACPKAEVLAHKLAAVGFEDEEISEALSWLHGLSESAALHEPLNEPRHAQSTRIFTEYEHQTLGQEAIGFICFLDNSGVLPPALREVIIERAQALNESPVSLTKIKIVALMVLWNHEAEIDHLIFEELITDDEERWSH</sequence>
<reference evidence="3 5" key="1">
    <citation type="submission" date="2020-03" db="EMBL/GenBank/DDBJ databases">
        <title>Genomic Encyclopedia of Type Strains, Phase IV (KMG-IV): sequencing the most valuable type-strain genomes for metagenomic binning, comparative biology and taxonomic classification.</title>
        <authorList>
            <person name="Goeker M."/>
        </authorList>
    </citation>
    <scope>NUCLEOTIDE SEQUENCE [LARGE SCALE GENOMIC DNA]</scope>
    <source>
        <strain evidence="3 5">DSM 26613</strain>
    </source>
</reference>
<evidence type="ECO:0000313" key="4">
    <source>
        <dbReference type="Proteomes" id="UP000700248"/>
    </source>
</evidence>
<dbReference type="EMBL" id="DYTQ01000059">
    <property type="protein sequence ID" value="HJH23909.1"/>
    <property type="molecule type" value="Genomic_DNA"/>
</dbReference>
<dbReference type="EMBL" id="JAATIZ010000003">
    <property type="protein sequence ID" value="NJB65295.1"/>
    <property type="molecule type" value="Genomic_DNA"/>
</dbReference>
<dbReference type="InterPro" id="IPR007456">
    <property type="entry name" value="Smg"/>
</dbReference>
<proteinExistence type="inferred from homology"/>
<evidence type="ECO:0000313" key="2">
    <source>
        <dbReference type="EMBL" id="HJH23909.1"/>
    </source>
</evidence>
<protein>
    <recommendedName>
        <fullName evidence="1">Protein Smg homolog</fullName>
    </recommendedName>
</protein>
<name>A0A9D2VG28_9BURK</name>
<dbReference type="PANTHER" id="PTHR38692:SF1">
    <property type="entry name" value="PROTEIN SMG"/>
    <property type="match status" value="1"/>
</dbReference>
<dbReference type="AlphaFoldDB" id="A0A9D2VG28"/>
<dbReference type="HAMAP" id="MF_00598">
    <property type="entry name" value="Smg"/>
    <property type="match status" value="1"/>
</dbReference>
<dbReference type="Proteomes" id="UP000700248">
    <property type="component" value="Unassembled WGS sequence"/>
</dbReference>
<dbReference type="PANTHER" id="PTHR38692">
    <property type="entry name" value="PROTEIN SMG"/>
    <property type="match status" value="1"/>
</dbReference>
<evidence type="ECO:0000313" key="3">
    <source>
        <dbReference type="EMBL" id="NJB65295.1"/>
    </source>
</evidence>
<dbReference type="Proteomes" id="UP000783934">
    <property type="component" value="Unassembled WGS sequence"/>
</dbReference>
<organism evidence="2 4">
    <name type="scientific">Paenalcaligenes hominis</name>
    <dbReference type="NCBI Taxonomy" id="643674"/>
    <lineage>
        <taxon>Bacteria</taxon>
        <taxon>Pseudomonadati</taxon>
        <taxon>Pseudomonadota</taxon>
        <taxon>Betaproteobacteria</taxon>
        <taxon>Burkholderiales</taxon>
        <taxon>Alcaligenaceae</taxon>
        <taxon>Paenalcaligenes</taxon>
    </lineage>
</organism>
<dbReference type="Pfam" id="PF04361">
    <property type="entry name" value="DUF494"/>
    <property type="match status" value="1"/>
</dbReference>
<comment type="similarity">
    <text evidence="1">Belongs to the Smg family.</text>
</comment>
<evidence type="ECO:0000313" key="5">
    <source>
        <dbReference type="Proteomes" id="UP000783934"/>
    </source>
</evidence>